<dbReference type="EMBL" id="JBHLZY010000010">
    <property type="protein sequence ID" value="MFB9769206.1"/>
    <property type="molecule type" value="Genomic_DNA"/>
</dbReference>
<evidence type="ECO:0000313" key="6">
    <source>
        <dbReference type="Proteomes" id="UP001589691"/>
    </source>
</evidence>
<dbReference type="PANTHER" id="PTHR31339:SF9">
    <property type="entry name" value="PLASMIN AND FIBRONECTIN-BINDING PROTEIN A"/>
    <property type="match status" value="1"/>
</dbReference>
<dbReference type="Proteomes" id="UP001589691">
    <property type="component" value="Unassembled WGS sequence"/>
</dbReference>
<dbReference type="InterPro" id="IPR012334">
    <property type="entry name" value="Pectin_lyas_fold"/>
</dbReference>
<proteinExistence type="inferred from homology"/>
<dbReference type="Pfam" id="PF00295">
    <property type="entry name" value="Glyco_hydro_28"/>
    <property type="match status" value="1"/>
</dbReference>
<dbReference type="RefSeq" id="WP_137642539.1">
    <property type="nucleotide sequence ID" value="NZ_BJEA01000009.1"/>
</dbReference>
<dbReference type="InterPro" id="IPR011050">
    <property type="entry name" value="Pectin_lyase_fold/virulence"/>
</dbReference>
<keyword evidence="2 4" id="KW-0378">Hydrolase</keyword>
<comment type="caution">
    <text evidence="5">The sequence shown here is derived from an EMBL/GenBank/DDBJ whole genome shotgun (WGS) entry which is preliminary data.</text>
</comment>
<dbReference type="Gene3D" id="2.160.20.10">
    <property type="entry name" value="Single-stranded right-handed beta-helix, Pectin lyase-like"/>
    <property type="match status" value="1"/>
</dbReference>
<dbReference type="InterPro" id="IPR051801">
    <property type="entry name" value="GH28_Enzymes"/>
</dbReference>
<organism evidence="5 6">
    <name type="scientific">Lactiplantibacillus modestisalitolerans</name>
    <dbReference type="NCBI Taxonomy" id="1457219"/>
    <lineage>
        <taxon>Bacteria</taxon>
        <taxon>Bacillati</taxon>
        <taxon>Bacillota</taxon>
        <taxon>Bacilli</taxon>
        <taxon>Lactobacillales</taxon>
        <taxon>Lactobacillaceae</taxon>
        <taxon>Lactiplantibacillus</taxon>
    </lineage>
</organism>
<evidence type="ECO:0000256" key="2">
    <source>
        <dbReference type="ARBA" id="ARBA00022801"/>
    </source>
</evidence>
<evidence type="ECO:0000313" key="5">
    <source>
        <dbReference type="EMBL" id="MFB9769206.1"/>
    </source>
</evidence>
<dbReference type="InterPro" id="IPR000743">
    <property type="entry name" value="Glyco_hydro_28"/>
</dbReference>
<accession>A0ABV5WST2</accession>
<protein>
    <submittedName>
        <fullName evidence="5">Glycoside hydrolase family 28 protein</fullName>
        <ecNumber evidence="5">3.2.1.-</ecNumber>
    </submittedName>
</protein>
<evidence type="ECO:0000256" key="4">
    <source>
        <dbReference type="RuleBase" id="RU361169"/>
    </source>
</evidence>
<evidence type="ECO:0000256" key="1">
    <source>
        <dbReference type="ARBA" id="ARBA00008834"/>
    </source>
</evidence>
<dbReference type="SMART" id="SM00710">
    <property type="entry name" value="PbH1"/>
    <property type="match status" value="4"/>
</dbReference>
<dbReference type="EC" id="3.2.1.-" evidence="5"/>
<evidence type="ECO:0000256" key="3">
    <source>
        <dbReference type="ARBA" id="ARBA00023295"/>
    </source>
</evidence>
<reference evidence="5 6" key="1">
    <citation type="submission" date="2024-09" db="EMBL/GenBank/DDBJ databases">
        <authorList>
            <person name="Sun Q."/>
            <person name="Mori K."/>
        </authorList>
    </citation>
    <scope>NUCLEOTIDE SEQUENCE [LARGE SCALE GENOMIC DNA]</scope>
    <source>
        <strain evidence="5 6">TBRC 4576</strain>
    </source>
</reference>
<comment type="similarity">
    <text evidence="1 4">Belongs to the glycosyl hydrolase 28 family.</text>
</comment>
<gene>
    <name evidence="5" type="ORF">ACFFLI_04850</name>
</gene>
<sequence length="431" mass="48277">MLTISQFHPHADGQTLDTAILQQALDQAAAEQTTLVLEAGTYLTGSLFLASNTHLHFEAGATLLGASELDQYREIETRVAGVEMTWPAAILNVLEAENVTIDGPGTIDGQGPIWWARYWGTDQKGGQRKVYDAKNLRWIVDYEVKRPREILLYKSQRCQVSDLTLMRSGFWNCQITYCDQIDISHLIVKENNGPSTDGIDVDSSTNVRVHHCELSCGDDCIVVKSGRDGDGHRVNRPAAHIEIDHCVVHSGYGVTIGSEVSAGVHDVHIHHMTFLNTDCGFRMKSSADRGGVIRDIVAEHLEMHNVQFPFSWLMNWHTQYNKKTMAVTPDMKPMWAAVADQIPEALQKTQVRDITVRNVTATLDADYAKEARAFDLKAFPEKPMQNIRFEDCHLAASEFGHLIAVEDLLFDKVYVSVQKANDQALEKFDTR</sequence>
<keyword evidence="6" id="KW-1185">Reference proteome</keyword>
<dbReference type="InterPro" id="IPR006626">
    <property type="entry name" value="PbH1"/>
</dbReference>
<keyword evidence="3 4" id="KW-0326">Glycosidase</keyword>
<dbReference type="PANTHER" id="PTHR31339">
    <property type="entry name" value="PECTIN LYASE-RELATED"/>
    <property type="match status" value="1"/>
</dbReference>
<dbReference type="SUPFAM" id="SSF51126">
    <property type="entry name" value="Pectin lyase-like"/>
    <property type="match status" value="1"/>
</dbReference>
<dbReference type="GO" id="GO:0016798">
    <property type="term" value="F:hydrolase activity, acting on glycosyl bonds"/>
    <property type="evidence" value="ECO:0007669"/>
    <property type="project" value="UniProtKB-KW"/>
</dbReference>
<name>A0ABV5WST2_9LACO</name>